<evidence type="ECO:0000313" key="2">
    <source>
        <dbReference type="Proteomes" id="UP000789375"/>
    </source>
</evidence>
<dbReference type="GO" id="GO:0008195">
    <property type="term" value="F:phosphatidate phosphatase activity"/>
    <property type="evidence" value="ECO:0007669"/>
    <property type="project" value="TreeGrafter"/>
</dbReference>
<gene>
    <name evidence="1" type="ORF">FMOSSE_LOCUS16435</name>
</gene>
<keyword evidence="2" id="KW-1185">Reference proteome</keyword>
<dbReference type="GO" id="GO:0005634">
    <property type="term" value="C:nucleus"/>
    <property type="evidence" value="ECO:0007669"/>
    <property type="project" value="TreeGrafter"/>
</dbReference>
<name>A0A9N9NNL3_FUNMO</name>
<proteinExistence type="predicted"/>
<organism evidence="1 2">
    <name type="scientific">Funneliformis mosseae</name>
    <name type="common">Endomycorrhizal fungus</name>
    <name type="synonym">Glomus mosseae</name>
    <dbReference type="NCBI Taxonomy" id="27381"/>
    <lineage>
        <taxon>Eukaryota</taxon>
        <taxon>Fungi</taxon>
        <taxon>Fungi incertae sedis</taxon>
        <taxon>Mucoromycota</taxon>
        <taxon>Glomeromycotina</taxon>
        <taxon>Glomeromycetes</taxon>
        <taxon>Glomerales</taxon>
        <taxon>Glomeraceae</taxon>
        <taxon>Funneliformis</taxon>
    </lineage>
</organism>
<dbReference type="GO" id="GO:0009062">
    <property type="term" value="P:fatty acid catabolic process"/>
    <property type="evidence" value="ECO:0007669"/>
    <property type="project" value="TreeGrafter"/>
</dbReference>
<dbReference type="AlphaFoldDB" id="A0A9N9NNL3"/>
<dbReference type="GO" id="GO:0019432">
    <property type="term" value="P:triglyceride biosynthetic process"/>
    <property type="evidence" value="ECO:0007669"/>
    <property type="project" value="TreeGrafter"/>
</dbReference>
<evidence type="ECO:0000313" key="1">
    <source>
        <dbReference type="EMBL" id="CAG8746910.1"/>
    </source>
</evidence>
<dbReference type="EMBL" id="CAJVPP010023263">
    <property type="protein sequence ID" value="CAG8746910.1"/>
    <property type="molecule type" value="Genomic_DNA"/>
</dbReference>
<feature type="non-terminal residue" evidence="1">
    <location>
        <position position="1"/>
    </location>
</feature>
<reference evidence="1" key="1">
    <citation type="submission" date="2021-06" db="EMBL/GenBank/DDBJ databases">
        <authorList>
            <person name="Kallberg Y."/>
            <person name="Tangrot J."/>
            <person name="Rosling A."/>
        </authorList>
    </citation>
    <scope>NUCLEOTIDE SEQUENCE</scope>
    <source>
        <strain evidence="1">87-6 pot B 2015</strain>
    </source>
</reference>
<comment type="caution">
    <text evidence="1">The sequence shown here is derived from an EMBL/GenBank/DDBJ whole genome shotgun (WGS) entry which is preliminary data.</text>
</comment>
<feature type="non-terminal residue" evidence="1">
    <location>
        <position position="160"/>
    </location>
</feature>
<protein>
    <submittedName>
        <fullName evidence="1">6535_t:CDS:1</fullName>
    </submittedName>
</protein>
<dbReference type="PANTHER" id="PTHR12181:SF12">
    <property type="entry name" value="PHOSPHATIDATE PHOSPHATASE"/>
    <property type="match status" value="1"/>
</dbReference>
<dbReference type="PANTHER" id="PTHR12181">
    <property type="entry name" value="LIPIN"/>
    <property type="match status" value="1"/>
</dbReference>
<dbReference type="Proteomes" id="UP000789375">
    <property type="component" value="Unassembled WGS sequence"/>
</dbReference>
<sequence>IFTIDTNGEVKLQLLSGYKSSYVDLSDLVDQMFPHITWDTVYNDWNYWKPPLPEIEIPTEIYENQPISSSPKSSVAIIGSPRLGMIRTLTGTITGSNNMNQQKKAVQSTPGMLESSGNPTSDKINENDLIIANSRIVYVGGDVDMPGRMDIYENEEGRSM</sequence>
<dbReference type="InterPro" id="IPR026058">
    <property type="entry name" value="LIPIN"/>
</dbReference>
<accession>A0A9N9NNL3</accession>